<feature type="compositionally biased region" description="Acidic residues" evidence="1">
    <location>
        <begin position="247"/>
        <end position="256"/>
    </location>
</feature>
<dbReference type="AlphaFoldDB" id="A0A5J5F7H4"/>
<gene>
    <name evidence="2" type="ORF">FN846DRAFT_930790</name>
</gene>
<organism evidence="2 3">
    <name type="scientific">Sphaerosporella brunnea</name>
    <dbReference type="NCBI Taxonomy" id="1250544"/>
    <lineage>
        <taxon>Eukaryota</taxon>
        <taxon>Fungi</taxon>
        <taxon>Dikarya</taxon>
        <taxon>Ascomycota</taxon>
        <taxon>Pezizomycotina</taxon>
        <taxon>Pezizomycetes</taxon>
        <taxon>Pezizales</taxon>
        <taxon>Pyronemataceae</taxon>
        <taxon>Sphaerosporella</taxon>
    </lineage>
</organism>
<protein>
    <submittedName>
        <fullName evidence="2">Thioredoxin-like protein</fullName>
    </submittedName>
</protein>
<dbReference type="OrthoDB" id="10257948at2759"/>
<reference evidence="2 3" key="1">
    <citation type="submission" date="2019-09" db="EMBL/GenBank/DDBJ databases">
        <title>Draft genome of the ectomycorrhizal ascomycete Sphaerosporella brunnea.</title>
        <authorList>
            <consortium name="DOE Joint Genome Institute"/>
            <person name="Benucci G.M."/>
            <person name="Marozzi G."/>
            <person name="Antonielli L."/>
            <person name="Sanchez S."/>
            <person name="Marco P."/>
            <person name="Wang X."/>
            <person name="Falini L.B."/>
            <person name="Barry K."/>
            <person name="Haridas S."/>
            <person name="Lipzen A."/>
            <person name="Labutti K."/>
            <person name="Grigoriev I.V."/>
            <person name="Murat C."/>
            <person name="Martin F."/>
            <person name="Albertini E."/>
            <person name="Donnini D."/>
            <person name="Bonito G."/>
        </authorList>
    </citation>
    <scope>NUCLEOTIDE SEQUENCE [LARGE SCALE GENOMIC DNA]</scope>
    <source>
        <strain evidence="2 3">Sb_GMNB300</strain>
    </source>
</reference>
<evidence type="ECO:0000256" key="1">
    <source>
        <dbReference type="SAM" id="MobiDB-lite"/>
    </source>
</evidence>
<dbReference type="FunCoup" id="A0A5J5F7H4">
    <property type="interactions" value="776"/>
</dbReference>
<dbReference type="CDD" id="cd02989">
    <property type="entry name" value="Phd_like_TxnDC9"/>
    <property type="match status" value="1"/>
</dbReference>
<evidence type="ECO:0000313" key="3">
    <source>
        <dbReference type="Proteomes" id="UP000326924"/>
    </source>
</evidence>
<dbReference type="EMBL" id="VXIS01000017">
    <property type="protein sequence ID" value="KAA8913100.1"/>
    <property type="molecule type" value="Genomic_DNA"/>
</dbReference>
<dbReference type="PANTHER" id="PTHR21148">
    <property type="entry name" value="THIOREDOXIN DOMAIN-CONTAINING PROTEIN 9"/>
    <property type="match status" value="1"/>
</dbReference>
<sequence length="256" mass="28517">MSGRIFQQSYVLVHITTPVPAPSSSSSSSATQIHRPIAAMSSPPPTTAAQLDPTVAKVLDTAHDSDDEDELLAELEREDAALDGFRERRLQQLHEEFQRAAVQRSDGTGGYTECTDEKMVMDITTSTKYSLVHFRHGDFRRCKLLDSHLAMLAPKHPECRIVHVDVEKAPFLVERLRVRVLPCLLGFLGGENKGRLEGFERLGNTDSFRTVRLEEVLVGWGVLDRVRFGEDGGVLGEGSLVGKKQEDDDDDDDDWD</sequence>
<comment type="caution">
    <text evidence="2">The sequence shown here is derived from an EMBL/GenBank/DDBJ whole genome shotgun (WGS) entry which is preliminary data.</text>
</comment>
<dbReference type="Gene3D" id="3.40.30.10">
    <property type="entry name" value="Glutaredoxin"/>
    <property type="match status" value="1"/>
</dbReference>
<dbReference type="InterPro" id="IPR036249">
    <property type="entry name" value="Thioredoxin-like_sf"/>
</dbReference>
<dbReference type="Proteomes" id="UP000326924">
    <property type="component" value="Unassembled WGS sequence"/>
</dbReference>
<keyword evidence="3" id="KW-1185">Reference proteome</keyword>
<feature type="region of interest" description="Disordered" evidence="1">
    <location>
        <begin position="233"/>
        <end position="256"/>
    </location>
</feature>
<dbReference type="SUPFAM" id="SSF52833">
    <property type="entry name" value="Thioredoxin-like"/>
    <property type="match status" value="1"/>
</dbReference>
<name>A0A5J5F7H4_9PEZI</name>
<proteinExistence type="predicted"/>
<evidence type="ECO:0000313" key="2">
    <source>
        <dbReference type="EMBL" id="KAA8913100.1"/>
    </source>
</evidence>
<dbReference type="InParanoid" id="A0A5J5F7H4"/>
<accession>A0A5J5F7H4</accession>